<dbReference type="Gene3D" id="3.90.180.10">
    <property type="entry name" value="Medium-chain alcohol dehydrogenases, catalytic domain"/>
    <property type="match status" value="1"/>
</dbReference>
<name>A0AAN9K803_CLITE</name>
<dbReference type="PANTHER" id="PTHR43880:SF26">
    <property type="entry name" value="ALCOHOL DEHYDROGENASE CLASS-P"/>
    <property type="match status" value="1"/>
</dbReference>
<dbReference type="GO" id="GO:0051903">
    <property type="term" value="F:S-(hydroxymethyl)glutathione dehydrogenase [NAD(P)+] activity"/>
    <property type="evidence" value="ECO:0007669"/>
    <property type="project" value="TreeGrafter"/>
</dbReference>
<dbReference type="EMBL" id="JAYKXN010000002">
    <property type="protein sequence ID" value="KAK7311636.1"/>
    <property type="molecule type" value="Genomic_DNA"/>
</dbReference>
<dbReference type="SUPFAM" id="SSF50129">
    <property type="entry name" value="GroES-like"/>
    <property type="match status" value="1"/>
</dbReference>
<evidence type="ECO:0008006" key="6">
    <source>
        <dbReference type="Google" id="ProtNLM"/>
    </source>
</evidence>
<protein>
    <recommendedName>
        <fullName evidence="6">Alcohol dehydrogenase</fullName>
    </recommendedName>
</protein>
<reference evidence="4 5" key="1">
    <citation type="submission" date="2024-01" db="EMBL/GenBank/DDBJ databases">
        <title>The genomes of 5 underutilized Papilionoideae crops provide insights into root nodulation and disease resistance.</title>
        <authorList>
            <person name="Yuan L."/>
        </authorList>
    </citation>
    <scope>NUCLEOTIDE SEQUENCE [LARGE SCALE GENOMIC DNA]</scope>
    <source>
        <strain evidence="4">LY-2023</strain>
        <tissue evidence="4">Leaf</tissue>
    </source>
</reference>
<proteinExistence type="predicted"/>
<evidence type="ECO:0000256" key="3">
    <source>
        <dbReference type="ARBA" id="ARBA00022833"/>
    </source>
</evidence>
<sequence length="71" mass="8394">MNFLNEMTLESTFYGNCNPRIDLPSVVEKYMKRELELEKFITHTVPLSEINKAFDYMQKGESIRCIIRMGE</sequence>
<evidence type="ECO:0000313" key="5">
    <source>
        <dbReference type="Proteomes" id="UP001359559"/>
    </source>
</evidence>
<comment type="caution">
    <text evidence="4">The sequence shown here is derived from an EMBL/GenBank/DDBJ whole genome shotgun (WGS) entry which is preliminary data.</text>
</comment>
<dbReference type="PANTHER" id="PTHR43880">
    <property type="entry name" value="ALCOHOL DEHYDROGENASE"/>
    <property type="match status" value="1"/>
</dbReference>
<dbReference type="AlphaFoldDB" id="A0AAN9K803"/>
<dbReference type="InterPro" id="IPR011032">
    <property type="entry name" value="GroES-like_sf"/>
</dbReference>
<comment type="subunit">
    <text evidence="1">Homodimer.</text>
</comment>
<evidence type="ECO:0000256" key="2">
    <source>
        <dbReference type="ARBA" id="ARBA00022723"/>
    </source>
</evidence>
<keyword evidence="5" id="KW-1185">Reference proteome</keyword>
<keyword evidence="2" id="KW-0479">Metal-binding</keyword>
<accession>A0AAN9K803</accession>
<dbReference type="GO" id="GO:0005829">
    <property type="term" value="C:cytosol"/>
    <property type="evidence" value="ECO:0007669"/>
    <property type="project" value="TreeGrafter"/>
</dbReference>
<dbReference type="Proteomes" id="UP001359559">
    <property type="component" value="Unassembled WGS sequence"/>
</dbReference>
<keyword evidence="3" id="KW-0862">Zinc</keyword>
<gene>
    <name evidence="4" type="ORF">RJT34_09900</name>
</gene>
<dbReference type="GO" id="GO:0008270">
    <property type="term" value="F:zinc ion binding"/>
    <property type="evidence" value="ECO:0007669"/>
    <property type="project" value="TreeGrafter"/>
</dbReference>
<dbReference type="GO" id="GO:0046294">
    <property type="term" value="P:formaldehyde catabolic process"/>
    <property type="evidence" value="ECO:0007669"/>
    <property type="project" value="TreeGrafter"/>
</dbReference>
<evidence type="ECO:0000256" key="1">
    <source>
        <dbReference type="ARBA" id="ARBA00011738"/>
    </source>
</evidence>
<organism evidence="4 5">
    <name type="scientific">Clitoria ternatea</name>
    <name type="common">Butterfly pea</name>
    <dbReference type="NCBI Taxonomy" id="43366"/>
    <lineage>
        <taxon>Eukaryota</taxon>
        <taxon>Viridiplantae</taxon>
        <taxon>Streptophyta</taxon>
        <taxon>Embryophyta</taxon>
        <taxon>Tracheophyta</taxon>
        <taxon>Spermatophyta</taxon>
        <taxon>Magnoliopsida</taxon>
        <taxon>eudicotyledons</taxon>
        <taxon>Gunneridae</taxon>
        <taxon>Pentapetalae</taxon>
        <taxon>rosids</taxon>
        <taxon>fabids</taxon>
        <taxon>Fabales</taxon>
        <taxon>Fabaceae</taxon>
        <taxon>Papilionoideae</taxon>
        <taxon>50 kb inversion clade</taxon>
        <taxon>NPAAA clade</taxon>
        <taxon>indigoferoid/millettioid clade</taxon>
        <taxon>Phaseoleae</taxon>
        <taxon>Clitoria</taxon>
    </lineage>
</organism>
<evidence type="ECO:0000313" key="4">
    <source>
        <dbReference type="EMBL" id="KAK7311636.1"/>
    </source>
</evidence>